<proteinExistence type="predicted"/>
<comment type="subcellular location">
    <subcellularLocation>
        <location evidence="1">Cell outer membrane</location>
    </subcellularLocation>
</comment>
<evidence type="ECO:0000256" key="3">
    <source>
        <dbReference type="ARBA" id="ARBA00023237"/>
    </source>
</evidence>
<dbReference type="CDD" id="cd07185">
    <property type="entry name" value="OmpA_C-like"/>
    <property type="match status" value="1"/>
</dbReference>
<dbReference type="PANTHER" id="PTHR30329:SF21">
    <property type="entry name" value="LIPOPROTEIN YIAD-RELATED"/>
    <property type="match status" value="1"/>
</dbReference>
<keyword evidence="2 4" id="KW-0472">Membrane</keyword>
<dbReference type="Pfam" id="PF00691">
    <property type="entry name" value="OmpA"/>
    <property type="match status" value="1"/>
</dbReference>
<evidence type="ECO:0000313" key="7">
    <source>
        <dbReference type="Proteomes" id="UP001499938"/>
    </source>
</evidence>
<dbReference type="PRINTS" id="PR01021">
    <property type="entry name" value="OMPADOMAIN"/>
</dbReference>
<comment type="caution">
    <text evidence="6">The sequence shown here is derived from an EMBL/GenBank/DDBJ whole genome shotgun (WGS) entry which is preliminary data.</text>
</comment>
<evidence type="ECO:0000313" key="6">
    <source>
        <dbReference type="EMBL" id="GAA1803738.1"/>
    </source>
</evidence>
<keyword evidence="3" id="KW-0998">Cell outer membrane</keyword>
<gene>
    <name evidence="6" type="ORF">GCM10009811_29230</name>
</gene>
<dbReference type="Gene3D" id="3.30.1330.60">
    <property type="entry name" value="OmpA-like domain"/>
    <property type="match status" value="1"/>
</dbReference>
<sequence>MSALQHRGQSVAAVWELCRLVHPPGGRRIVVFVLALAVAGIGALPRATASPVAAFGAVSVTAGASAVVESDSIRIPVTGAPATLPVLEIRGEVQRLILPTANLDGSLTDLDGRRFRLDADLLFRFDSADLTPAADAAIGELIGKLRAAGATRVRVDGYTDSVGEAAYNLTLSRQRAAAVADRLRAALETGARLTVRGHGEEDPVASNDDARGQALNRRVTVTVER</sequence>
<reference evidence="6 7" key="1">
    <citation type="journal article" date="2019" name="Int. J. Syst. Evol. Microbiol.">
        <title>The Global Catalogue of Microorganisms (GCM) 10K type strain sequencing project: providing services to taxonomists for standard genome sequencing and annotation.</title>
        <authorList>
            <consortium name="The Broad Institute Genomics Platform"/>
            <consortium name="The Broad Institute Genome Sequencing Center for Infectious Disease"/>
            <person name="Wu L."/>
            <person name="Ma J."/>
        </authorList>
    </citation>
    <scope>NUCLEOTIDE SEQUENCE [LARGE SCALE GENOMIC DNA]</scope>
    <source>
        <strain evidence="6 7">JCM 15592</strain>
    </source>
</reference>
<dbReference type="EMBL" id="BAAAPO010000044">
    <property type="protein sequence ID" value="GAA1803738.1"/>
    <property type="molecule type" value="Genomic_DNA"/>
</dbReference>
<dbReference type="SUPFAM" id="SSF103088">
    <property type="entry name" value="OmpA-like"/>
    <property type="match status" value="1"/>
</dbReference>
<dbReference type="InterPro" id="IPR006665">
    <property type="entry name" value="OmpA-like"/>
</dbReference>
<dbReference type="PROSITE" id="PS51123">
    <property type="entry name" value="OMPA_2"/>
    <property type="match status" value="1"/>
</dbReference>
<organism evidence="6 7">
    <name type="scientific">Nostocoides veronense</name>
    <dbReference type="NCBI Taxonomy" id="330836"/>
    <lineage>
        <taxon>Bacteria</taxon>
        <taxon>Bacillati</taxon>
        <taxon>Actinomycetota</taxon>
        <taxon>Actinomycetes</taxon>
        <taxon>Micrococcales</taxon>
        <taxon>Intrasporangiaceae</taxon>
        <taxon>Nostocoides</taxon>
    </lineage>
</organism>
<evidence type="ECO:0000256" key="4">
    <source>
        <dbReference type="PROSITE-ProRule" id="PRU00473"/>
    </source>
</evidence>
<dbReference type="InterPro" id="IPR050330">
    <property type="entry name" value="Bact_OuterMem_StrucFunc"/>
</dbReference>
<accession>A0ABN2LZ01</accession>
<feature type="domain" description="OmpA-like" evidence="5">
    <location>
        <begin position="110"/>
        <end position="225"/>
    </location>
</feature>
<protein>
    <recommendedName>
        <fullName evidence="5">OmpA-like domain-containing protein</fullName>
    </recommendedName>
</protein>
<evidence type="ECO:0000256" key="2">
    <source>
        <dbReference type="ARBA" id="ARBA00023136"/>
    </source>
</evidence>
<dbReference type="InterPro" id="IPR036737">
    <property type="entry name" value="OmpA-like_sf"/>
</dbReference>
<name>A0ABN2LZ01_9MICO</name>
<dbReference type="PANTHER" id="PTHR30329">
    <property type="entry name" value="STATOR ELEMENT OF FLAGELLAR MOTOR COMPLEX"/>
    <property type="match status" value="1"/>
</dbReference>
<dbReference type="RefSeq" id="WP_344087031.1">
    <property type="nucleotide sequence ID" value="NZ_BAAAPO010000044.1"/>
</dbReference>
<evidence type="ECO:0000256" key="1">
    <source>
        <dbReference type="ARBA" id="ARBA00004442"/>
    </source>
</evidence>
<keyword evidence="7" id="KW-1185">Reference proteome</keyword>
<evidence type="ECO:0000259" key="5">
    <source>
        <dbReference type="PROSITE" id="PS51123"/>
    </source>
</evidence>
<dbReference type="InterPro" id="IPR006664">
    <property type="entry name" value="OMP_bac"/>
</dbReference>
<dbReference type="Proteomes" id="UP001499938">
    <property type="component" value="Unassembled WGS sequence"/>
</dbReference>